<dbReference type="SUPFAM" id="SSF52540">
    <property type="entry name" value="P-loop containing nucleoside triphosphate hydrolases"/>
    <property type="match status" value="1"/>
</dbReference>
<evidence type="ECO:0000259" key="8">
    <source>
        <dbReference type="Pfam" id="PF06747"/>
    </source>
</evidence>
<dbReference type="GO" id="GO:0005525">
    <property type="term" value="F:GTP binding"/>
    <property type="evidence" value="ECO:0007669"/>
    <property type="project" value="UniProtKB-KW"/>
</dbReference>
<evidence type="ECO:0000256" key="2">
    <source>
        <dbReference type="ARBA" id="ARBA00022741"/>
    </source>
</evidence>
<keyword evidence="5" id="KW-1015">Disulfide bond</keyword>
<dbReference type="OrthoDB" id="5839at2759"/>
<dbReference type="InterPro" id="IPR004130">
    <property type="entry name" value="Gpn"/>
</dbReference>
<dbReference type="InterPro" id="IPR027417">
    <property type="entry name" value="P-loop_NTPase"/>
</dbReference>
<evidence type="ECO:0000256" key="4">
    <source>
        <dbReference type="ARBA" id="ARBA00023134"/>
    </source>
</evidence>
<keyword evidence="4" id="KW-0342">GTP-binding</keyword>
<dbReference type="PANTHER" id="PTHR21231">
    <property type="entry name" value="XPA-BINDING PROTEIN 1-RELATED"/>
    <property type="match status" value="1"/>
</dbReference>
<accession>A0A9W8DXX1</accession>
<dbReference type="FunFam" id="3.40.50.300:FF:000338">
    <property type="entry name" value="GPN-loop GTPase 2"/>
    <property type="match status" value="1"/>
</dbReference>
<evidence type="ECO:0000256" key="1">
    <source>
        <dbReference type="ARBA" id="ARBA00005290"/>
    </source>
</evidence>
<dbReference type="CDD" id="cd17871">
    <property type="entry name" value="GPN2"/>
    <property type="match status" value="1"/>
</dbReference>
<keyword evidence="2" id="KW-0547">Nucleotide-binding</keyword>
<dbReference type="EMBL" id="JANBPT010000003">
    <property type="protein sequence ID" value="KAJ1930647.1"/>
    <property type="molecule type" value="Genomic_DNA"/>
</dbReference>
<reference evidence="9" key="1">
    <citation type="submission" date="2022-07" db="EMBL/GenBank/DDBJ databases">
        <title>Phylogenomic reconstructions and comparative analyses of Kickxellomycotina fungi.</title>
        <authorList>
            <person name="Reynolds N.K."/>
            <person name="Stajich J.E."/>
            <person name="Barry K."/>
            <person name="Grigoriev I.V."/>
            <person name="Crous P."/>
            <person name="Smith M.E."/>
        </authorList>
    </citation>
    <scope>NUCLEOTIDE SEQUENCE</scope>
    <source>
        <strain evidence="9">RSA 861</strain>
    </source>
</reference>
<evidence type="ECO:0000256" key="5">
    <source>
        <dbReference type="ARBA" id="ARBA00023157"/>
    </source>
</evidence>
<dbReference type="GO" id="GO:0005737">
    <property type="term" value="C:cytoplasm"/>
    <property type="evidence" value="ECO:0007669"/>
    <property type="project" value="TreeGrafter"/>
</dbReference>
<dbReference type="InterPro" id="IPR010625">
    <property type="entry name" value="CHCH"/>
</dbReference>
<evidence type="ECO:0000313" key="9">
    <source>
        <dbReference type="EMBL" id="KAJ1930647.1"/>
    </source>
</evidence>
<dbReference type="InterPro" id="IPR009069">
    <property type="entry name" value="Cys_alpha_HP_mot_SF"/>
</dbReference>
<dbReference type="GO" id="GO:0003924">
    <property type="term" value="F:GTPase activity"/>
    <property type="evidence" value="ECO:0007669"/>
    <property type="project" value="TreeGrafter"/>
</dbReference>
<evidence type="ECO:0000313" key="10">
    <source>
        <dbReference type="Proteomes" id="UP001150569"/>
    </source>
</evidence>
<protein>
    <recommendedName>
        <fullName evidence="6">ATP-binding domain 1 family member B homolog</fullName>
    </recommendedName>
</protein>
<feature type="compositionally biased region" description="Low complexity" evidence="7">
    <location>
        <begin position="91"/>
        <end position="110"/>
    </location>
</feature>
<evidence type="ECO:0000256" key="3">
    <source>
        <dbReference type="ARBA" id="ARBA00022801"/>
    </source>
</evidence>
<sequence length="489" mass="53250">MARSRRASSSSSRRAPAAAPRRQAAPPARPAQSTAVAPPPAQTAVAHPPAPSQGPGLFGQMAATAGGVAVGSAVGHTIGHGLTSMFGGGSSSSNEQPAPAQQAAPVQQSSYDQATNQSFQQQAPNACEVDAKAFAQCMTSNNNDVGACQWYLDMLKHCQLGSFAFYVSLLTAYTTMPFAQLVIGPPGSGKTTYCQGMQQFMTALGRQVVVVNLDPANDGLPYNCQIDIAELITLQDTMESLNLGPNGGMIYCVDYLADNLEWLTERLAEYPDAYFVFDCPGQVELYTHHASFRRVVETLVKRDFRFTAVNLIDAHHCTDAAKFISVLMLSLKAMLWLELPHVNVLSKIDLVQSYGNLDFNLEYYTEVQDLSYLLECLNRGSFTKKYQKFNAAMCELIEDFSLVSFHTLCIEDKKSVAKVLSVIDKANGCVFGGLEMGNNKIMEVSVKAEFQQGVLEVQDQYIDYPELYRSFREEADSQGPAPGGNTQFP</sequence>
<feature type="compositionally biased region" description="Low complexity" evidence="7">
    <location>
        <begin position="7"/>
        <end position="47"/>
    </location>
</feature>
<keyword evidence="3" id="KW-0378">Hydrolase</keyword>
<keyword evidence="10" id="KW-1185">Reference proteome</keyword>
<dbReference type="Pfam" id="PF03029">
    <property type="entry name" value="ATP_bind_1"/>
    <property type="match status" value="1"/>
</dbReference>
<evidence type="ECO:0000256" key="6">
    <source>
        <dbReference type="ARBA" id="ARBA00080015"/>
    </source>
</evidence>
<dbReference type="Proteomes" id="UP001150569">
    <property type="component" value="Unassembled WGS sequence"/>
</dbReference>
<evidence type="ECO:0000256" key="7">
    <source>
        <dbReference type="SAM" id="MobiDB-lite"/>
    </source>
</evidence>
<comment type="similarity">
    <text evidence="1">Belongs to the GPN-loop GTPase family.</text>
</comment>
<name>A0A9W8DXX1_9FUNG</name>
<dbReference type="Pfam" id="PF06747">
    <property type="entry name" value="CHCH"/>
    <property type="match status" value="1"/>
</dbReference>
<dbReference type="PANTHER" id="PTHR21231:SF3">
    <property type="entry name" value="GPN-LOOP GTPASE 2"/>
    <property type="match status" value="1"/>
</dbReference>
<feature type="domain" description="CHCH" evidence="8">
    <location>
        <begin position="127"/>
        <end position="159"/>
    </location>
</feature>
<feature type="region of interest" description="Disordered" evidence="7">
    <location>
        <begin position="1"/>
        <end position="58"/>
    </location>
</feature>
<dbReference type="InterPro" id="IPR030231">
    <property type="entry name" value="Gpn2"/>
</dbReference>
<feature type="region of interest" description="Disordered" evidence="7">
    <location>
        <begin position="85"/>
        <end position="119"/>
    </location>
</feature>
<proteinExistence type="inferred from homology"/>
<organism evidence="9 10">
    <name type="scientific">Tieghemiomyces parasiticus</name>
    <dbReference type="NCBI Taxonomy" id="78921"/>
    <lineage>
        <taxon>Eukaryota</taxon>
        <taxon>Fungi</taxon>
        <taxon>Fungi incertae sedis</taxon>
        <taxon>Zoopagomycota</taxon>
        <taxon>Kickxellomycotina</taxon>
        <taxon>Dimargaritomycetes</taxon>
        <taxon>Dimargaritales</taxon>
        <taxon>Dimargaritaceae</taxon>
        <taxon>Tieghemiomyces</taxon>
    </lineage>
</organism>
<dbReference type="Gene3D" id="3.40.50.300">
    <property type="entry name" value="P-loop containing nucleotide triphosphate hydrolases"/>
    <property type="match status" value="1"/>
</dbReference>
<comment type="caution">
    <text evidence="9">The sequence shown here is derived from an EMBL/GenBank/DDBJ whole genome shotgun (WGS) entry which is preliminary data.</text>
</comment>
<gene>
    <name evidence="9" type="ORF">IWQ60_000156</name>
</gene>
<dbReference type="AlphaFoldDB" id="A0A9W8DXX1"/>
<dbReference type="SUPFAM" id="SSF47072">
    <property type="entry name" value="Cysteine alpha-hairpin motif"/>
    <property type="match status" value="1"/>
</dbReference>